<organism evidence="1 2">
    <name type="scientific">Marchantia polymorpha</name>
    <name type="common">Common liverwort</name>
    <name type="synonym">Marchantia aquatica</name>
    <dbReference type="NCBI Taxonomy" id="3197"/>
    <lineage>
        <taxon>Eukaryota</taxon>
        <taxon>Viridiplantae</taxon>
        <taxon>Streptophyta</taxon>
        <taxon>Embryophyta</taxon>
        <taxon>Marchantiophyta</taxon>
        <taxon>Marchantiopsida</taxon>
        <taxon>Marchantiidae</taxon>
        <taxon>Marchantiales</taxon>
        <taxon>Marchantiaceae</taxon>
        <taxon>Marchantia</taxon>
    </lineage>
</organism>
<sequence length="136" mass="15520">MCSSCVCACSIHFLTSGTYHCSSFAVTKFRSLGTYFLTYDNCYFPLAVSHDGFYSPSHTEVDCEALLPPPFLRLGYLQKSKRSRCLNDPNLCFPIPPSSIAFKPYVDTRIRTETFLSIIIDVVRTAELMPRFFFRN</sequence>
<accession>A0A2R6WMJ2</accession>
<keyword evidence="2" id="KW-1185">Reference proteome</keyword>
<dbReference type="AlphaFoldDB" id="A0A2R6WMJ2"/>
<evidence type="ECO:0000313" key="2">
    <source>
        <dbReference type="Proteomes" id="UP000244005"/>
    </source>
</evidence>
<dbReference type="EMBL" id="KZ772746">
    <property type="protein sequence ID" value="PTQ35083.1"/>
    <property type="molecule type" value="Genomic_DNA"/>
</dbReference>
<dbReference type="Proteomes" id="UP000244005">
    <property type="component" value="Unassembled WGS sequence"/>
</dbReference>
<proteinExistence type="predicted"/>
<evidence type="ECO:0000313" key="1">
    <source>
        <dbReference type="EMBL" id="PTQ35083.1"/>
    </source>
</evidence>
<protein>
    <submittedName>
        <fullName evidence="1">Uncharacterized protein</fullName>
    </submittedName>
</protein>
<dbReference type="Gramene" id="Mp7g03310.1">
    <property type="protein sequence ID" value="Mp7g03310.1.cds1"/>
    <property type="gene ID" value="Mp7g03310"/>
</dbReference>
<gene>
    <name evidence="1" type="ORF">MARPO_0074s0065</name>
</gene>
<reference evidence="2" key="1">
    <citation type="journal article" date="2017" name="Cell">
        <title>Insights into land plant evolution garnered from the Marchantia polymorpha genome.</title>
        <authorList>
            <person name="Bowman J.L."/>
            <person name="Kohchi T."/>
            <person name="Yamato K.T."/>
            <person name="Jenkins J."/>
            <person name="Shu S."/>
            <person name="Ishizaki K."/>
            <person name="Yamaoka S."/>
            <person name="Nishihama R."/>
            <person name="Nakamura Y."/>
            <person name="Berger F."/>
            <person name="Adam C."/>
            <person name="Aki S.S."/>
            <person name="Althoff F."/>
            <person name="Araki T."/>
            <person name="Arteaga-Vazquez M.A."/>
            <person name="Balasubrmanian S."/>
            <person name="Barry K."/>
            <person name="Bauer D."/>
            <person name="Boehm C.R."/>
            <person name="Briginshaw L."/>
            <person name="Caballero-Perez J."/>
            <person name="Catarino B."/>
            <person name="Chen F."/>
            <person name="Chiyoda S."/>
            <person name="Chovatia M."/>
            <person name="Davies K.M."/>
            <person name="Delmans M."/>
            <person name="Demura T."/>
            <person name="Dierschke T."/>
            <person name="Dolan L."/>
            <person name="Dorantes-Acosta A.E."/>
            <person name="Eklund D.M."/>
            <person name="Florent S.N."/>
            <person name="Flores-Sandoval E."/>
            <person name="Fujiyama A."/>
            <person name="Fukuzawa H."/>
            <person name="Galik B."/>
            <person name="Grimanelli D."/>
            <person name="Grimwood J."/>
            <person name="Grossniklaus U."/>
            <person name="Hamada T."/>
            <person name="Haseloff J."/>
            <person name="Hetherington A.J."/>
            <person name="Higo A."/>
            <person name="Hirakawa Y."/>
            <person name="Hundley H.N."/>
            <person name="Ikeda Y."/>
            <person name="Inoue K."/>
            <person name="Inoue S.I."/>
            <person name="Ishida S."/>
            <person name="Jia Q."/>
            <person name="Kakita M."/>
            <person name="Kanazawa T."/>
            <person name="Kawai Y."/>
            <person name="Kawashima T."/>
            <person name="Kennedy M."/>
            <person name="Kinose K."/>
            <person name="Kinoshita T."/>
            <person name="Kohara Y."/>
            <person name="Koide E."/>
            <person name="Komatsu K."/>
            <person name="Kopischke S."/>
            <person name="Kubo M."/>
            <person name="Kyozuka J."/>
            <person name="Lagercrantz U."/>
            <person name="Lin S.S."/>
            <person name="Lindquist E."/>
            <person name="Lipzen A.M."/>
            <person name="Lu C.W."/>
            <person name="De Luna E."/>
            <person name="Martienssen R.A."/>
            <person name="Minamino N."/>
            <person name="Mizutani M."/>
            <person name="Mizutani M."/>
            <person name="Mochizuki N."/>
            <person name="Monte I."/>
            <person name="Mosher R."/>
            <person name="Nagasaki H."/>
            <person name="Nakagami H."/>
            <person name="Naramoto S."/>
            <person name="Nishitani K."/>
            <person name="Ohtani M."/>
            <person name="Okamoto T."/>
            <person name="Okumura M."/>
            <person name="Phillips J."/>
            <person name="Pollak B."/>
            <person name="Reinders A."/>
            <person name="Rovekamp M."/>
            <person name="Sano R."/>
            <person name="Sawa S."/>
            <person name="Schmid M.W."/>
            <person name="Shirakawa M."/>
            <person name="Solano R."/>
            <person name="Spunde A."/>
            <person name="Suetsugu N."/>
            <person name="Sugano S."/>
            <person name="Sugiyama A."/>
            <person name="Sun R."/>
            <person name="Suzuki Y."/>
            <person name="Takenaka M."/>
            <person name="Takezawa D."/>
            <person name="Tomogane H."/>
            <person name="Tsuzuki M."/>
            <person name="Ueda T."/>
            <person name="Umeda M."/>
            <person name="Ward J.M."/>
            <person name="Watanabe Y."/>
            <person name="Yazaki K."/>
            <person name="Yokoyama R."/>
            <person name="Yoshitake Y."/>
            <person name="Yotsui I."/>
            <person name="Zachgo S."/>
            <person name="Schmutz J."/>
        </authorList>
    </citation>
    <scope>NUCLEOTIDE SEQUENCE [LARGE SCALE GENOMIC DNA]</scope>
    <source>
        <strain evidence="2">Tak-1</strain>
    </source>
</reference>
<name>A0A2R6WMJ2_MARPO</name>